<evidence type="ECO:0000313" key="1">
    <source>
        <dbReference type="EMBL" id="SNZ16979.1"/>
    </source>
</evidence>
<proteinExistence type="predicted"/>
<dbReference type="Gene3D" id="2.40.160.10">
    <property type="entry name" value="Porin"/>
    <property type="match status" value="1"/>
</dbReference>
<dbReference type="SUPFAM" id="SSF56935">
    <property type="entry name" value="Porins"/>
    <property type="match status" value="1"/>
</dbReference>
<evidence type="ECO:0000313" key="2">
    <source>
        <dbReference type="Proteomes" id="UP000218627"/>
    </source>
</evidence>
<organism evidence="1 2">
    <name type="scientific">Hydrogenobacter hydrogenophilus</name>
    <dbReference type="NCBI Taxonomy" id="35835"/>
    <lineage>
        <taxon>Bacteria</taxon>
        <taxon>Pseudomonadati</taxon>
        <taxon>Aquificota</taxon>
        <taxon>Aquificia</taxon>
        <taxon>Aquificales</taxon>
        <taxon>Aquificaceae</taxon>
        <taxon>Hydrogenobacter</taxon>
    </lineage>
</organism>
<dbReference type="OrthoDB" id="11258at2"/>
<dbReference type="Pfam" id="PF07642">
    <property type="entry name" value="BBP2"/>
    <property type="match status" value="1"/>
</dbReference>
<name>A0A285P5E7_9AQUI</name>
<accession>A0A285P5E7</accession>
<keyword evidence="2" id="KW-1185">Reference proteome</keyword>
<dbReference type="EMBL" id="OBEN01000018">
    <property type="protein sequence ID" value="SNZ16979.1"/>
    <property type="molecule type" value="Genomic_DNA"/>
</dbReference>
<gene>
    <name evidence="1" type="ORF">SAMN06265353_1754</name>
</gene>
<dbReference type="AlphaFoldDB" id="A0A285P5E7"/>
<dbReference type="InterPro" id="IPR023614">
    <property type="entry name" value="Porin_dom_sf"/>
</dbReference>
<dbReference type="RefSeq" id="WP_096603584.1">
    <property type="nucleotide sequence ID" value="NZ_OBEN01000018.1"/>
</dbReference>
<sequence>MKKLVLLSLCVSIAQALELKVEPVGSINVSGALTGYSIYTNNRVGNDKKTRYDIGSALISISKTAQPVGFTLIGGAYSLPVVGVGLSNTSTYTNLYSALPIAYIEVAPVKGLSVQVGKLPTLIGYESAFTYLNNYIQRGLIWNMQPVVHSGARLTYSTDLFSVKLGVNDGFYTLSTTHPKPALEASLALTPIKDGSVSFNILLPDKSSRPNDTALPANKREFNVVASYTLDKLTLGADFMYVEAPKDSTAQVPAKAKASSGCLHFSYDLKPFKVSGRIEYVKDNSDVGGIDLVGIGDSNKGWTFTLTPAYTKGPLFIRGELSYVSADKPFTNNGKKNQTRLGVEVGFIF</sequence>
<protein>
    <submittedName>
        <fullName evidence="1">Putative beta-barrel porin-2, OmpL-like. bbp2</fullName>
    </submittedName>
</protein>
<dbReference type="Proteomes" id="UP000218627">
    <property type="component" value="Unassembled WGS sequence"/>
</dbReference>
<dbReference type="InterPro" id="IPR011486">
    <property type="entry name" value="BBP2"/>
</dbReference>
<reference evidence="2" key="1">
    <citation type="submission" date="2017-09" db="EMBL/GenBank/DDBJ databases">
        <authorList>
            <person name="Varghese N."/>
            <person name="Submissions S."/>
        </authorList>
    </citation>
    <scope>NUCLEOTIDE SEQUENCE [LARGE SCALE GENOMIC DNA]</scope>
    <source>
        <strain evidence="2">DSM 2913</strain>
    </source>
</reference>